<reference evidence="1" key="1">
    <citation type="submission" date="2018-10" db="EMBL/GenBank/DDBJ databases">
        <title>Hidden diversity of soil giant viruses.</title>
        <authorList>
            <person name="Schulz F."/>
            <person name="Alteio L."/>
            <person name="Goudeau D."/>
            <person name="Ryan E.M."/>
            <person name="Malmstrom R.R."/>
            <person name="Blanchard J."/>
            <person name="Woyke T."/>
        </authorList>
    </citation>
    <scope>NUCLEOTIDE SEQUENCE</scope>
    <source>
        <strain evidence="1">HOV1</strain>
    </source>
</reference>
<name>A0A3G5A4L7_9VIRU</name>
<accession>A0A3G5A4L7</accession>
<gene>
    <name evidence="1" type="ORF">Homavirus13_4</name>
</gene>
<protein>
    <submittedName>
        <fullName evidence="1">Uncharacterized protein</fullName>
    </submittedName>
</protein>
<proteinExistence type="predicted"/>
<dbReference type="EMBL" id="MK072344">
    <property type="protein sequence ID" value="AYV82175.1"/>
    <property type="molecule type" value="Genomic_DNA"/>
</dbReference>
<sequence length="132" mass="15331">MNPEVNQIVVEFNSVFLDFIRNIAVVCPNSIVGRNMIDIEKSFKNMPKKNSFIDAFVAKVLPYKSQIDEGNEDFFIKKDYSSDLDGNESWGSKVFEFKNIWSQFKKENKTIVIQYMQALCELAQEYFLVAYG</sequence>
<evidence type="ECO:0000313" key="1">
    <source>
        <dbReference type="EMBL" id="AYV82175.1"/>
    </source>
</evidence>
<organism evidence="1">
    <name type="scientific">Homavirus sp</name>
    <dbReference type="NCBI Taxonomy" id="2487769"/>
    <lineage>
        <taxon>Viruses</taxon>
        <taxon>Varidnaviria</taxon>
        <taxon>Bamfordvirae</taxon>
        <taxon>Nucleocytoviricota</taxon>
        <taxon>Megaviricetes</taxon>
        <taxon>Imitervirales</taxon>
        <taxon>Mimiviridae</taxon>
        <taxon>Klosneuvirinae</taxon>
    </lineage>
</organism>